<keyword evidence="7" id="KW-1185">Reference proteome</keyword>
<evidence type="ECO:0000256" key="4">
    <source>
        <dbReference type="ARBA" id="ARBA00023326"/>
    </source>
</evidence>
<evidence type="ECO:0000313" key="7">
    <source>
        <dbReference type="Proteomes" id="UP001186944"/>
    </source>
</evidence>
<dbReference type="SUPFAM" id="SSF51445">
    <property type="entry name" value="(Trans)glycosidases"/>
    <property type="match status" value="1"/>
</dbReference>
<dbReference type="SMART" id="SM00633">
    <property type="entry name" value="Glyco_10"/>
    <property type="match status" value="1"/>
</dbReference>
<dbReference type="EMBL" id="VSWD01000013">
    <property type="protein sequence ID" value="KAK3084729.1"/>
    <property type="molecule type" value="Genomic_DNA"/>
</dbReference>
<gene>
    <name evidence="6" type="ORF">FSP39_018057</name>
</gene>
<sequence length="421" mass="48172">MDHTLNFLLDDCSITELMPDNAWKANAQNRINNTRKAPITLNLSGPADSDGYYLELIQEKRSFAWGTAVRMSHITDNFTAYQNFLYKNFEWAVPSNAMKWRLMERAKVRTYTKVITSILLKVRGHNMFWATDQHCPAWLFGMSHDQVLAEMKRHVNSMISHTKGKLQHWDVNNENLHGDFYERHTGNPDITNDMFSWIHTLEPGVKLFLNDFNVVTSPDDTTAIKNEALRMKSAGVPLYGIGVQAHFKSGIINIDSVKYRLDKVAEAGLPIWITEFTVTEADDTKQASALEDLLTLFYSHPAVEGILIWGFWDGAIFDPKAAITTGPQVTLRAAGHSYEKLVNNDWKTHLRRQITSKQPIHTKVFTGDYLLVTRHQGKVIHQQRFSVGKGGKTLTVHLQGMLFKERYIVQSLFPDFYDLQL</sequence>
<keyword evidence="2" id="KW-0378">Hydrolase</keyword>
<dbReference type="PANTHER" id="PTHR31490:SF1">
    <property type="entry name" value="ENDO-1,4-BETA-XYLANASE 1"/>
    <property type="match status" value="1"/>
</dbReference>
<evidence type="ECO:0000313" key="6">
    <source>
        <dbReference type="EMBL" id="KAK3084729.1"/>
    </source>
</evidence>
<keyword evidence="3" id="KW-0119">Carbohydrate metabolism</keyword>
<dbReference type="Proteomes" id="UP001186944">
    <property type="component" value="Unassembled WGS sequence"/>
</dbReference>
<dbReference type="GO" id="GO:0031176">
    <property type="term" value="F:endo-1,4-beta-xylanase activity"/>
    <property type="evidence" value="ECO:0007669"/>
    <property type="project" value="UniProtKB-ARBA"/>
</dbReference>
<accession>A0AA89BRH0</accession>
<evidence type="ECO:0000256" key="2">
    <source>
        <dbReference type="ARBA" id="ARBA00022801"/>
    </source>
</evidence>
<dbReference type="Gene3D" id="3.20.20.80">
    <property type="entry name" value="Glycosidases"/>
    <property type="match status" value="1"/>
</dbReference>
<protein>
    <recommendedName>
        <fullName evidence="5">GH10 domain-containing protein</fullName>
    </recommendedName>
</protein>
<organism evidence="6 7">
    <name type="scientific">Pinctada imbricata</name>
    <name type="common">Atlantic pearl-oyster</name>
    <name type="synonym">Pinctada martensii</name>
    <dbReference type="NCBI Taxonomy" id="66713"/>
    <lineage>
        <taxon>Eukaryota</taxon>
        <taxon>Metazoa</taxon>
        <taxon>Spiralia</taxon>
        <taxon>Lophotrochozoa</taxon>
        <taxon>Mollusca</taxon>
        <taxon>Bivalvia</taxon>
        <taxon>Autobranchia</taxon>
        <taxon>Pteriomorphia</taxon>
        <taxon>Pterioida</taxon>
        <taxon>Pterioidea</taxon>
        <taxon>Pteriidae</taxon>
        <taxon>Pinctada</taxon>
    </lineage>
</organism>
<proteinExistence type="inferred from homology"/>
<dbReference type="AlphaFoldDB" id="A0AA89BRH0"/>
<name>A0AA89BRH0_PINIB</name>
<keyword evidence="4" id="KW-0624">Polysaccharide degradation</keyword>
<dbReference type="GO" id="GO:0000272">
    <property type="term" value="P:polysaccharide catabolic process"/>
    <property type="evidence" value="ECO:0007669"/>
    <property type="project" value="UniProtKB-KW"/>
</dbReference>
<feature type="domain" description="GH10" evidence="5">
    <location>
        <begin position="48"/>
        <end position="333"/>
    </location>
</feature>
<dbReference type="PRINTS" id="PR00134">
    <property type="entry name" value="GLHYDRLASE10"/>
</dbReference>
<reference evidence="6" key="1">
    <citation type="submission" date="2019-08" db="EMBL/GenBank/DDBJ databases">
        <title>The improved chromosome-level genome for the pearl oyster Pinctada fucata martensii using PacBio sequencing and Hi-C.</title>
        <authorList>
            <person name="Zheng Z."/>
        </authorList>
    </citation>
    <scope>NUCLEOTIDE SEQUENCE</scope>
    <source>
        <strain evidence="6">ZZ-2019</strain>
        <tissue evidence="6">Adductor muscle</tissue>
    </source>
</reference>
<dbReference type="InterPro" id="IPR001000">
    <property type="entry name" value="GH10_dom"/>
</dbReference>
<dbReference type="PANTHER" id="PTHR31490">
    <property type="entry name" value="GLYCOSYL HYDROLASE"/>
    <property type="match status" value="1"/>
</dbReference>
<evidence type="ECO:0000259" key="5">
    <source>
        <dbReference type="PROSITE" id="PS51760"/>
    </source>
</evidence>
<dbReference type="PROSITE" id="PS51760">
    <property type="entry name" value="GH10_2"/>
    <property type="match status" value="1"/>
</dbReference>
<evidence type="ECO:0000256" key="1">
    <source>
        <dbReference type="ARBA" id="ARBA00007495"/>
    </source>
</evidence>
<evidence type="ECO:0000256" key="3">
    <source>
        <dbReference type="ARBA" id="ARBA00023277"/>
    </source>
</evidence>
<comment type="caution">
    <text evidence="6">The sequence shown here is derived from an EMBL/GenBank/DDBJ whole genome shotgun (WGS) entry which is preliminary data.</text>
</comment>
<dbReference type="InterPro" id="IPR044846">
    <property type="entry name" value="GH10"/>
</dbReference>
<dbReference type="InterPro" id="IPR017853">
    <property type="entry name" value="GH"/>
</dbReference>
<comment type="similarity">
    <text evidence="1">Belongs to the glycosyl hydrolase 10 (cellulase F) family.</text>
</comment>
<dbReference type="Pfam" id="PF00331">
    <property type="entry name" value="Glyco_hydro_10"/>
    <property type="match status" value="1"/>
</dbReference>